<evidence type="ECO:0000259" key="2">
    <source>
        <dbReference type="SMART" id="SM00854"/>
    </source>
</evidence>
<dbReference type="RefSeq" id="WP_257442424.1">
    <property type="nucleotide sequence ID" value="NZ_JANIPJ010000002.1"/>
</dbReference>
<dbReference type="Pfam" id="PF09587">
    <property type="entry name" value="PGA_cap"/>
    <property type="match status" value="1"/>
</dbReference>
<dbReference type="SMART" id="SM00854">
    <property type="entry name" value="PGA_cap"/>
    <property type="match status" value="1"/>
</dbReference>
<evidence type="ECO:0000313" key="3">
    <source>
        <dbReference type="EMBL" id="MCR2802722.1"/>
    </source>
</evidence>
<feature type="domain" description="Capsule synthesis protein CapA" evidence="2">
    <location>
        <begin position="6"/>
        <end position="274"/>
    </location>
</feature>
<dbReference type="Gene3D" id="3.60.21.10">
    <property type="match status" value="1"/>
</dbReference>
<evidence type="ECO:0000256" key="1">
    <source>
        <dbReference type="ARBA" id="ARBA00005662"/>
    </source>
</evidence>
<dbReference type="InterPro" id="IPR019079">
    <property type="entry name" value="Capsule_synth_CapA"/>
</dbReference>
<evidence type="ECO:0000313" key="4">
    <source>
        <dbReference type="Proteomes" id="UP001141950"/>
    </source>
</evidence>
<proteinExistence type="inferred from homology"/>
<dbReference type="Proteomes" id="UP001141950">
    <property type="component" value="Unassembled WGS sequence"/>
</dbReference>
<comment type="caution">
    <text evidence="3">The sequence shown here is derived from an EMBL/GenBank/DDBJ whole genome shotgun (WGS) entry which is preliminary data.</text>
</comment>
<dbReference type="InterPro" id="IPR029052">
    <property type="entry name" value="Metallo-depent_PP-like"/>
</dbReference>
<name>A0A9X2MRP1_9BACL</name>
<reference evidence="3" key="1">
    <citation type="submission" date="2022-08" db="EMBL/GenBank/DDBJ databases">
        <title>The genomic sequence of strain Paenibacillus sp. SCIV0701.</title>
        <authorList>
            <person name="Zhao H."/>
        </authorList>
    </citation>
    <scope>NUCLEOTIDE SEQUENCE</scope>
    <source>
        <strain evidence="3">SCIV0701</strain>
    </source>
</reference>
<comment type="similarity">
    <text evidence="1">Belongs to the CapA family.</text>
</comment>
<organism evidence="3 4">
    <name type="scientific">Paenibacillus soyae</name>
    <dbReference type="NCBI Taxonomy" id="2969249"/>
    <lineage>
        <taxon>Bacteria</taxon>
        <taxon>Bacillati</taxon>
        <taxon>Bacillota</taxon>
        <taxon>Bacilli</taxon>
        <taxon>Bacillales</taxon>
        <taxon>Paenibacillaceae</taxon>
        <taxon>Paenibacillus</taxon>
    </lineage>
</organism>
<dbReference type="EMBL" id="JANIPJ010000002">
    <property type="protein sequence ID" value="MCR2802722.1"/>
    <property type="molecule type" value="Genomic_DNA"/>
</dbReference>
<keyword evidence="4" id="KW-1185">Reference proteome</keyword>
<dbReference type="SUPFAM" id="SSF56300">
    <property type="entry name" value="Metallo-dependent phosphatases"/>
    <property type="match status" value="1"/>
</dbReference>
<dbReference type="PANTHER" id="PTHR33393">
    <property type="entry name" value="POLYGLUTAMINE SYNTHESIS ACCESSORY PROTEIN RV0574C-RELATED"/>
    <property type="match status" value="1"/>
</dbReference>
<gene>
    <name evidence="3" type="ORF">NQZ67_02395</name>
</gene>
<dbReference type="CDD" id="cd07381">
    <property type="entry name" value="MPP_CapA"/>
    <property type="match status" value="1"/>
</dbReference>
<dbReference type="AlphaFoldDB" id="A0A9X2MRP1"/>
<accession>A0A9X2MRP1</accession>
<dbReference type="InterPro" id="IPR052169">
    <property type="entry name" value="CW_Biosynth-Accessory"/>
</dbReference>
<sequence>MSNEWTIAAVGDLLVKPQLIKAMRTVRKPNEASGHPKVEYDFGQAFEAVAPYLKQAHLTIGNLETNFAGGASDYTQTHRHASNRNPLFNCPDELAPALKEAGFDVLATANNHCMDYGIRGLKRTLATLDKFGITHVGTFRDQNEARSLCLKTVQGMRVGILAYTRGTNGIPVPKGQPAGVKKLNRNAISKDMERLRAVSDLIIVCMHNGYEYDSRPSDPQKSWVRFLFNEGADLVLGSHPHVLQPAICLKVKDKFGRTRKRFAIYSLGNFISTRLHGKDEALTGIIALIKIKKNKRGSFLLSAINYVPTWVWLSNDKQEPKCRIIPIHKSIAQPEDFDSRQLNRIQRAFRRTLRMYEGVMSPLD</sequence>
<dbReference type="PANTHER" id="PTHR33393:SF12">
    <property type="entry name" value="CAPSULE BIOSYNTHESIS PROTEIN CAPA"/>
    <property type="match status" value="1"/>
</dbReference>
<protein>
    <submittedName>
        <fullName evidence="3">CapA family protein</fullName>
    </submittedName>
</protein>